<evidence type="ECO:0000313" key="1">
    <source>
        <dbReference type="EMBL" id="VYT11017.1"/>
    </source>
</evidence>
<dbReference type="SUPFAM" id="SSF53335">
    <property type="entry name" value="S-adenosyl-L-methionine-dependent methyltransferases"/>
    <property type="match status" value="1"/>
</dbReference>
<dbReference type="PANTHER" id="PTHR38451:SF1">
    <property type="entry name" value="TRNA (ADENINE(22)-N(1))-METHYLTRANSFERASE"/>
    <property type="match status" value="1"/>
</dbReference>
<dbReference type="InterPro" id="IPR006901">
    <property type="entry name" value="TrmK"/>
</dbReference>
<accession>A0A6N2U0G0</accession>
<name>A0A6N2U0G0_9FIRM</name>
<dbReference type="RefSeq" id="WP_006567353.1">
    <property type="nucleotide sequence ID" value="NZ_BAABRZ010000001.1"/>
</dbReference>
<dbReference type="PANTHER" id="PTHR38451">
    <property type="entry name" value="TRNA (ADENINE(22)-N(1))-METHYLTRANSFERASE"/>
    <property type="match status" value="1"/>
</dbReference>
<dbReference type="Pfam" id="PF12847">
    <property type="entry name" value="Methyltransf_18"/>
    <property type="match status" value="1"/>
</dbReference>
<reference evidence="1" key="1">
    <citation type="submission" date="2019-11" db="EMBL/GenBank/DDBJ databases">
        <authorList>
            <person name="Feng L."/>
        </authorList>
    </citation>
    <scope>NUCLEOTIDE SEQUENCE</scope>
    <source>
        <strain evidence="1">AcaccaeLFYP115</strain>
    </source>
</reference>
<protein>
    <submittedName>
        <fullName evidence="1">tRNA (Adenine(22)-N(1))-methyltransferase</fullName>
        <ecNumber evidence="1">2.1.1.217</ecNumber>
    </submittedName>
</protein>
<dbReference type="EMBL" id="CACRSQ010000003">
    <property type="protein sequence ID" value="VYT11017.1"/>
    <property type="molecule type" value="Genomic_DNA"/>
</dbReference>
<proteinExistence type="predicted"/>
<dbReference type="GeneID" id="69470598"/>
<dbReference type="EC" id="2.1.1.217" evidence="1"/>
<keyword evidence="1" id="KW-0489">Methyltransferase</keyword>
<sequence>MELSSRLKIIASFVSEGMCVADIGTDHGYIPIYLTSEGMTDKAYAMDVNRGPLERASENIRKEGLNGKIRCILSDGMEKLPMDADSAVIAGMGGDLMEQILMRGEDRLFRLSELVLSPQSHWEKVRRFLHSHGFAIEKEALIKEDGKYYIVIKAVRGRQSYGESWQYSYGTYLTGLKDPLMKEYLTKELNDKQKILDSFEGKDSEHLRRRAGELSCILREIKEALKNYEMQ</sequence>
<dbReference type="GO" id="GO:0032259">
    <property type="term" value="P:methylation"/>
    <property type="evidence" value="ECO:0007669"/>
    <property type="project" value="UniProtKB-KW"/>
</dbReference>
<organism evidence="1">
    <name type="scientific">Anaerostipes caccae</name>
    <dbReference type="NCBI Taxonomy" id="105841"/>
    <lineage>
        <taxon>Bacteria</taxon>
        <taxon>Bacillati</taxon>
        <taxon>Bacillota</taxon>
        <taxon>Clostridia</taxon>
        <taxon>Lachnospirales</taxon>
        <taxon>Lachnospiraceae</taxon>
        <taxon>Anaerostipes</taxon>
    </lineage>
</organism>
<dbReference type="Gene3D" id="3.40.50.150">
    <property type="entry name" value="Vaccinia Virus protein VP39"/>
    <property type="match status" value="1"/>
</dbReference>
<dbReference type="GO" id="GO:0160105">
    <property type="term" value="F:tRNA (adenine(22)-N1)-methyltransferase activity"/>
    <property type="evidence" value="ECO:0007669"/>
    <property type="project" value="UniProtKB-EC"/>
</dbReference>
<dbReference type="InterPro" id="IPR029063">
    <property type="entry name" value="SAM-dependent_MTases_sf"/>
</dbReference>
<dbReference type="AlphaFoldDB" id="A0A6N2U0G0"/>
<dbReference type="PIRSF" id="PIRSF018637">
    <property type="entry name" value="TrmK"/>
    <property type="match status" value="1"/>
</dbReference>
<gene>
    <name evidence="1" type="primary">trmK</name>
    <name evidence="1" type="ORF">ACLFYP115_01684</name>
</gene>
<keyword evidence="1" id="KW-0808">Transferase</keyword>